<feature type="transmembrane region" description="Helical" evidence="1">
    <location>
        <begin position="6"/>
        <end position="25"/>
    </location>
</feature>
<name>A0A0F9Z9F0_9MICR</name>
<organism evidence="2 3">
    <name type="scientific">Vairimorpha ceranae</name>
    <dbReference type="NCBI Taxonomy" id="40302"/>
    <lineage>
        <taxon>Eukaryota</taxon>
        <taxon>Fungi</taxon>
        <taxon>Fungi incertae sedis</taxon>
        <taxon>Microsporidia</taxon>
        <taxon>Nosematidae</taxon>
        <taxon>Vairimorpha</taxon>
    </lineage>
</organism>
<gene>
    <name evidence="2" type="ORF">AAJ76_7000015806</name>
</gene>
<comment type="caution">
    <text evidence="2">The sequence shown here is derived from an EMBL/GenBank/DDBJ whole genome shotgun (WGS) entry which is preliminary data.</text>
</comment>
<reference evidence="2 3" key="1">
    <citation type="journal article" date="2015" name="Environ. Microbiol.">
        <title>Genome analyses suggest the presence of polyploidy and recent human-driven expansions in eight global populations of the honeybee pathogen Nosema ceranae.</title>
        <authorList>
            <person name="Pelin A."/>
            <person name="Selman M."/>
            <person name="Aris-Brosou S."/>
            <person name="Farinelli L."/>
            <person name="Corradi N."/>
        </authorList>
    </citation>
    <scope>NUCLEOTIDE SEQUENCE [LARGE SCALE GENOMIC DNA]</scope>
    <source>
        <strain evidence="2 3">PA08 1199</strain>
    </source>
</reference>
<dbReference type="RefSeq" id="XP_024330196.1">
    <property type="nucleotide sequence ID" value="XM_024476245.1"/>
</dbReference>
<dbReference type="GeneID" id="36321197"/>
<dbReference type="AlphaFoldDB" id="A0A0F9Z9F0"/>
<keyword evidence="3" id="KW-1185">Reference proteome</keyword>
<keyword evidence="1" id="KW-0472">Membrane</keyword>
<evidence type="ECO:0000313" key="3">
    <source>
        <dbReference type="Proteomes" id="UP000034350"/>
    </source>
</evidence>
<keyword evidence="1" id="KW-1133">Transmembrane helix</keyword>
<dbReference type="VEuPathDB" id="MicrosporidiaDB:AAJ76_7000015806"/>
<accession>A0A0F9Z9F0</accession>
<protein>
    <submittedName>
        <fullName evidence="2">Uncharacterized protein</fullName>
    </submittedName>
</protein>
<sequence length="43" mass="4944">MLSIMNWYILSICLVFTAVFIFALFKSHSNALTKISLKNYVSD</sequence>
<keyword evidence="1" id="KW-0812">Transmembrane</keyword>
<evidence type="ECO:0000256" key="1">
    <source>
        <dbReference type="SAM" id="Phobius"/>
    </source>
</evidence>
<dbReference type="EMBL" id="JPQZ01000070">
    <property type="protein sequence ID" value="KKO74454.1"/>
    <property type="molecule type" value="Genomic_DNA"/>
</dbReference>
<dbReference type="Proteomes" id="UP000034350">
    <property type="component" value="Unassembled WGS sequence"/>
</dbReference>
<proteinExistence type="predicted"/>
<evidence type="ECO:0000313" key="2">
    <source>
        <dbReference type="EMBL" id="KKO74454.1"/>
    </source>
</evidence>